<evidence type="ECO:0000259" key="8">
    <source>
        <dbReference type="PROSITE" id="PS50888"/>
    </source>
</evidence>
<dbReference type="GO" id="GO:0000977">
    <property type="term" value="F:RNA polymerase II transcription regulatory region sequence-specific DNA binding"/>
    <property type="evidence" value="ECO:0007669"/>
    <property type="project" value="TreeGrafter"/>
</dbReference>
<accession>A0A4U5P4B7</accession>
<evidence type="ECO:0000256" key="7">
    <source>
        <dbReference type="SAM" id="MobiDB-lite"/>
    </source>
</evidence>
<keyword evidence="4" id="KW-0238">DNA-binding</keyword>
<name>A0A4U5P4B7_POPAL</name>
<evidence type="ECO:0000313" key="10">
    <source>
        <dbReference type="EMBL" id="TKR97409.1"/>
    </source>
</evidence>
<evidence type="ECO:0000256" key="2">
    <source>
        <dbReference type="ARBA" id="ARBA00011738"/>
    </source>
</evidence>
<dbReference type="AlphaFoldDB" id="A0A4U5P4B7"/>
<comment type="caution">
    <text evidence="9">The sequence shown here is derived from an EMBL/GenBank/DDBJ whole genome shotgun (WGS) entry which is preliminary data.</text>
</comment>
<dbReference type="PANTHER" id="PTHR13935">
    <property type="entry name" value="ACHAETE-SCUTE TRANSCRIPTION FACTOR-RELATED"/>
    <property type="match status" value="1"/>
</dbReference>
<evidence type="ECO:0000256" key="4">
    <source>
        <dbReference type="ARBA" id="ARBA00023125"/>
    </source>
</evidence>
<dbReference type="InterPro" id="IPR011598">
    <property type="entry name" value="bHLH_dom"/>
</dbReference>
<comment type="subcellular location">
    <subcellularLocation>
        <location evidence="1">Nucleus</location>
    </subcellularLocation>
</comment>
<comment type="subunit">
    <text evidence="2">Homodimer.</text>
</comment>
<dbReference type="SUPFAM" id="SSF47459">
    <property type="entry name" value="HLH, helix-loop-helix DNA-binding domain"/>
    <property type="match status" value="1"/>
</dbReference>
<evidence type="ECO:0000313" key="9">
    <source>
        <dbReference type="EMBL" id="TKR91082.1"/>
    </source>
</evidence>
<keyword evidence="3" id="KW-0805">Transcription regulation</keyword>
<dbReference type="EMBL" id="RCHU01000799">
    <property type="protein sequence ID" value="TKR91082.1"/>
    <property type="molecule type" value="Genomic_DNA"/>
</dbReference>
<keyword evidence="6" id="KW-0539">Nucleus</keyword>
<dbReference type="Pfam" id="PF00010">
    <property type="entry name" value="HLH"/>
    <property type="match status" value="1"/>
</dbReference>
<dbReference type="PANTHER" id="PTHR13935:SF164">
    <property type="entry name" value="BHLH DOMAIN-CONTAINING PROTEIN"/>
    <property type="match status" value="1"/>
</dbReference>
<protein>
    <recommendedName>
        <fullName evidence="8">BHLH domain-containing protein</fullName>
    </recommendedName>
</protein>
<reference evidence="9" key="1">
    <citation type="submission" date="2018-10" db="EMBL/GenBank/DDBJ databases">
        <title>Population genomic analysis revealed the cold adaptation of white poplar.</title>
        <authorList>
            <person name="Liu Y.-J."/>
        </authorList>
    </citation>
    <scope>NUCLEOTIDE SEQUENCE [LARGE SCALE GENOMIC DNA]</scope>
    <source>
        <strain evidence="9">PAL-ZL1</strain>
    </source>
</reference>
<dbReference type="InterPro" id="IPR036638">
    <property type="entry name" value="HLH_DNA-bd_sf"/>
</dbReference>
<dbReference type="GO" id="GO:0046983">
    <property type="term" value="F:protein dimerization activity"/>
    <property type="evidence" value="ECO:0007669"/>
    <property type="project" value="InterPro"/>
</dbReference>
<evidence type="ECO:0000256" key="3">
    <source>
        <dbReference type="ARBA" id="ARBA00023015"/>
    </source>
</evidence>
<dbReference type="InterPro" id="IPR015660">
    <property type="entry name" value="MASH1/Ascl1a-like"/>
</dbReference>
<dbReference type="FunFam" id="4.10.280.10:FF:000085">
    <property type="entry name" value="Transcription factor bHLH126"/>
    <property type="match status" value="1"/>
</dbReference>
<feature type="region of interest" description="Disordered" evidence="7">
    <location>
        <begin position="48"/>
        <end position="77"/>
    </location>
</feature>
<dbReference type="GO" id="GO:0000981">
    <property type="term" value="F:DNA-binding transcription factor activity, RNA polymerase II-specific"/>
    <property type="evidence" value="ECO:0007669"/>
    <property type="project" value="TreeGrafter"/>
</dbReference>
<gene>
    <name evidence="10" type="ORF">D5086_0000210540</name>
    <name evidence="9" type="ORF">D5086_0000225930</name>
</gene>
<evidence type="ECO:0000256" key="5">
    <source>
        <dbReference type="ARBA" id="ARBA00023163"/>
    </source>
</evidence>
<sequence length="241" mass="27867">MDYISSVFQIDYNSTDDLDQYFSSFPSQQLTTPKDKAPLRPYEDCHELANKTQHGRRRKSPIALGSIQDENPDDNKKKKIIHRDIERQRRQEMANLYGFLRRLLPLKYLKGKRSTSDHIHQTVNYIKHQEEKIQKLIDKKDELQRYLSTSSALENLEGCEWDTLTVRTRCVGVEVDINTALKKGFPLSRVLEILIEEGFSVVSCISTKANERMLHNIISEVTDGRSLDISELQQKLTSAVV</sequence>
<dbReference type="GO" id="GO:0090575">
    <property type="term" value="C:RNA polymerase II transcription regulator complex"/>
    <property type="evidence" value="ECO:0007669"/>
    <property type="project" value="TreeGrafter"/>
</dbReference>
<evidence type="ECO:0000256" key="6">
    <source>
        <dbReference type="ARBA" id="ARBA00023242"/>
    </source>
</evidence>
<dbReference type="Gene3D" id="4.10.280.10">
    <property type="entry name" value="Helix-loop-helix DNA-binding domain"/>
    <property type="match status" value="1"/>
</dbReference>
<keyword evidence="5" id="KW-0804">Transcription</keyword>
<dbReference type="PROSITE" id="PS50888">
    <property type="entry name" value="BHLH"/>
    <property type="match status" value="1"/>
</dbReference>
<feature type="domain" description="BHLH" evidence="8">
    <location>
        <begin position="77"/>
        <end position="129"/>
    </location>
</feature>
<dbReference type="CDD" id="cd18914">
    <property type="entry name" value="bHLH_AtORG2_like"/>
    <property type="match status" value="1"/>
</dbReference>
<dbReference type="EMBL" id="RCHU01000718">
    <property type="protein sequence ID" value="TKR97409.1"/>
    <property type="molecule type" value="Genomic_DNA"/>
</dbReference>
<organism evidence="9">
    <name type="scientific">Populus alba</name>
    <name type="common">White poplar</name>
    <dbReference type="NCBI Taxonomy" id="43335"/>
    <lineage>
        <taxon>Eukaryota</taxon>
        <taxon>Viridiplantae</taxon>
        <taxon>Streptophyta</taxon>
        <taxon>Embryophyta</taxon>
        <taxon>Tracheophyta</taxon>
        <taxon>Spermatophyta</taxon>
        <taxon>Magnoliopsida</taxon>
        <taxon>eudicotyledons</taxon>
        <taxon>Gunneridae</taxon>
        <taxon>Pentapetalae</taxon>
        <taxon>rosids</taxon>
        <taxon>fabids</taxon>
        <taxon>Malpighiales</taxon>
        <taxon>Salicaceae</taxon>
        <taxon>Saliceae</taxon>
        <taxon>Populus</taxon>
    </lineage>
</organism>
<proteinExistence type="predicted"/>
<evidence type="ECO:0000256" key="1">
    <source>
        <dbReference type="ARBA" id="ARBA00004123"/>
    </source>
</evidence>